<dbReference type="OrthoDB" id="5073671at2759"/>
<proteinExistence type="predicted"/>
<dbReference type="EMBL" id="JAPZBU010000004">
    <property type="protein sequence ID" value="KAJ5409125.1"/>
    <property type="molecule type" value="Genomic_DNA"/>
</dbReference>
<name>A0A9X0BDZ9_9EURO</name>
<dbReference type="RefSeq" id="XP_056493440.1">
    <property type="nucleotide sequence ID" value="XM_056627645.1"/>
</dbReference>
<dbReference type="AlphaFoldDB" id="A0A9X0BDZ9"/>
<keyword evidence="3" id="KW-1185">Reference proteome</keyword>
<accession>A0A9X0BDZ9</accession>
<feature type="compositionally biased region" description="Basic and acidic residues" evidence="1">
    <location>
        <begin position="27"/>
        <end position="36"/>
    </location>
</feature>
<reference evidence="2" key="2">
    <citation type="journal article" date="2023" name="IMA Fungus">
        <title>Comparative genomic study of the Penicillium genus elucidates a diverse pangenome and 15 lateral gene transfer events.</title>
        <authorList>
            <person name="Petersen C."/>
            <person name="Sorensen T."/>
            <person name="Nielsen M.R."/>
            <person name="Sondergaard T.E."/>
            <person name="Sorensen J.L."/>
            <person name="Fitzpatrick D.A."/>
            <person name="Frisvad J.C."/>
            <person name="Nielsen K.L."/>
        </authorList>
    </citation>
    <scope>NUCLEOTIDE SEQUENCE</scope>
    <source>
        <strain evidence="2">IBT 29677</strain>
    </source>
</reference>
<dbReference type="Proteomes" id="UP001147747">
    <property type="component" value="Unassembled WGS sequence"/>
</dbReference>
<evidence type="ECO:0000313" key="2">
    <source>
        <dbReference type="EMBL" id="KAJ5409125.1"/>
    </source>
</evidence>
<evidence type="ECO:0000256" key="1">
    <source>
        <dbReference type="SAM" id="MobiDB-lite"/>
    </source>
</evidence>
<sequence length="298" mass="32062">MGNPTDLLPSLDPANAPLSDSLPPAYSEHDLLHHGTTDQSPQYEASWSNQITGSSETLQGSTRIFPPVLNGYFHWKSTTTFHLGPTAEEKLFAVSLPAGLFNNKPSLILHNGPTKQDATLATSRSDKWGRLRPMDITLYPHSANNLSAEFIVQMIPSSTSHTSAAFTFEINTGGKGTDRQRFEWRSSHGTEIKQLAGHSYGYKLVWLSGPTIGAGGSRKERNLGMSSDGLEIVAVIAHNASMSMTKGFRFNYTGTGLTGTLGADWEVMTLISALQLWLLDVLGLPTAGTAPTSNAASS</sequence>
<comment type="caution">
    <text evidence="2">The sequence shown here is derived from an EMBL/GenBank/DDBJ whole genome shotgun (WGS) entry which is preliminary data.</text>
</comment>
<protein>
    <submittedName>
        <fullName evidence="2">Uncharacterized protein</fullName>
    </submittedName>
</protein>
<gene>
    <name evidence="2" type="ORF">N7509_003008</name>
</gene>
<organism evidence="2 3">
    <name type="scientific">Penicillium cosmopolitanum</name>
    <dbReference type="NCBI Taxonomy" id="1131564"/>
    <lineage>
        <taxon>Eukaryota</taxon>
        <taxon>Fungi</taxon>
        <taxon>Dikarya</taxon>
        <taxon>Ascomycota</taxon>
        <taxon>Pezizomycotina</taxon>
        <taxon>Eurotiomycetes</taxon>
        <taxon>Eurotiomycetidae</taxon>
        <taxon>Eurotiales</taxon>
        <taxon>Aspergillaceae</taxon>
        <taxon>Penicillium</taxon>
    </lineage>
</organism>
<evidence type="ECO:0000313" key="3">
    <source>
        <dbReference type="Proteomes" id="UP001147747"/>
    </source>
</evidence>
<reference evidence="2" key="1">
    <citation type="submission" date="2022-12" db="EMBL/GenBank/DDBJ databases">
        <authorList>
            <person name="Petersen C."/>
        </authorList>
    </citation>
    <scope>NUCLEOTIDE SEQUENCE</scope>
    <source>
        <strain evidence="2">IBT 29677</strain>
    </source>
</reference>
<feature type="region of interest" description="Disordered" evidence="1">
    <location>
        <begin position="1"/>
        <end position="43"/>
    </location>
</feature>
<dbReference type="GeneID" id="81366625"/>